<sequence length="153" mass="15324">MAQTGAYLEPLCRGRLVTSLILAADPKAFGGSLTRFRTEHPRAATAAGVGLITVGVTILVPPVLVSALNLAGFSETKIVGGSIAAAIWQPLYNGAVTVGSLFSMAQAAAAGGVAVPSVPVQAAGVGATGLGSWLVLGRSRQAAEIASPEKMIE</sequence>
<dbReference type="Proteomes" id="UP001215280">
    <property type="component" value="Unassembled WGS sequence"/>
</dbReference>
<protein>
    <submittedName>
        <fullName evidence="1">Uncharacterized protein</fullName>
    </submittedName>
</protein>
<evidence type="ECO:0000313" key="2">
    <source>
        <dbReference type="Proteomes" id="UP001215280"/>
    </source>
</evidence>
<reference evidence="1" key="1">
    <citation type="submission" date="2023-03" db="EMBL/GenBank/DDBJ databases">
        <title>Massive genome expansion in bonnet fungi (Mycena s.s.) driven by repeated elements and novel gene families across ecological guilds.</title>
        <authorList>
            <consortium name="Lawrence Berkeley National Laboratory"/>
            <person name="Harder C.B."/>
            <person name="Miyauchi S."/>
            <person name="Viragh M."/>
            <person name="Kuo A."/>
            <person name="Thoen E."/>
            <person name="Andreopoulos B."/>
            <person name="Lu D."/>
            <person name="Skrede I."/>
            <person name="Drula E."/>
            <person name="Henrissat B."/>
            <person name="Morin E."/>
            <person name="Kohler A."/>
            <person name="Barry K."/>
            <person name="LaButti K."/>
            <person name="Morin E."/>
            <person name="Salamov A."/>
            <person name="Lipzen A."/>
            <person name="Mereny Z."/>
            <person name="Hegedus B."/>
            <person name="Baldrian P."/>
            <person name="Stursova M."/>
            <person name="Weitz H."/>
            <person name="Taylor A."/>
            <person name="Grigoriev I.V."/>
            <person name="Nagy L.G."/>
            <person name="Martin F."/>
            <person name="Kauserud H."/>
        </authorList>
    </citation>
    <scope>NUCLEOTIDE SEQUENCE</scope>
    <source>
        <strain evidence="1">CBHHK188m</strain>
    </source>
</reference>
<accession>A0AAD7HAI5</accession>
<dbReference type="EMBL" id="JARJLG010000338">
    <property type="protein sequence ID" value="KAJ7716009.1"/>
    <property type="molecule type" value="Genomic_DNA"/>
</dbReference>
<name>A0AAD7HAI5_9AGAR</name>
<comment type="caution">
    <text evidence="1">The sequence shown here is derived from an EMBL/GenBank/DDBJ whole genome shotgun (WGS) entry which is preliminary data.</text>
</comment>
<evidence type="ECO:0000313" key="1">
    <source>
        <dbReference type="EMBL" id="KAJ7716009.1"/>
    </source>
</evidence>
<dbReference type="Gene3D" id="6.10.110.10">
    <property type="match status" value="1"/>
</dbReference>
<dbReference type="InterPro" id="IPR038213">
    <property type="entry name" value="IFI6/IFI27-like_sf"/>
</dbReference>
<keyword evidence="2" id="KW-1185">Reference proteome</keyword>
<dbReference type="AlphaFoldDB" id="A0AAD7HAI5"/>
<gene>
    <name evidence="1" type="ORF">DFH07DRAFT_974024</name>
</gene>
<organism evidence="1 2">
    <name type="scientific">Mycena maculata</name>
    <dbReference type="NCBI Taxonomy" id="230809"/>
    <lineage>
        <taxon>Eukaryota</taxon>
        <taxon>Fungi</taxon>
        <taxon>Dikarya</taxon>
        <taxon>Basidiomycota</taxon>
        <taxon>Agaricomycotina</taxon>
        <taxon>Agaricomycetes</taxon>
        <taxon>Agaricomycetidae</taxon>
        <taxon>Agaricales</taxon>
        <taxon>Marasmiineae</taxon>
        <taxon>Mycenaceae</taxon>
        <taxon>Mycena</taxon>
    </lineage>
</organism>
<proteinExistence type="predicted"/>